<organism evidence="2">
    <name type="scientific">uncultured Solirubrobacteraceae bacterium</name>
    <dbReference type="NCBI Taxonomy" id="1162706"/>
    <lineage>
        <taxon>Bacteria</taxon>
        <taxon>Bacillati</taxon>
        <taxon>Actinomycetota</taxon>
        <taxon>Thermoleophilia</taxon>
        <taxon>Solirubrobacterales</taxon>
        <taxon>Solirubrobacteraceae</taxon>
        <taxon>environmental samples</taxon>
    </lineage>
</organism>
<dbReference type="EMBL" id="CADCVT010000185">
    <property type="protein sequence ID" value="CAA9500125.1"/>
    <property type="molecule type" value="Genomic_DNA"/>
</dbReference>
<accession>A0A6J4SPX4</accession>
<feature type="compositionally biased region" description="Basic residues" evidence="1">
    <location>
        <begin position="1"/>
        <end position="26"/>
    </location>
</feature>
<sequence length="66" mass="7339">DPRAHRGPRRARAQGVRRRPRPRRAGAPRAGRQDRDPAVPVRGCVHPAQPGAREVRGSQLPRAVRL</sequence>
<protein>
    <submittedName>
        <fullName evidence="2">Uncharacterized protein</fullName>
    </submittedName>
</protein>
<dbReference type="AlphaFoldDB" id="A0A6J4SPX4"/>
<feature type="non-terminal residue" evidence="2">
    <location>
        <position position="66"/>
    </location>
</feature>
<name>A0A6J4SPX4_9ACTN</name>
<evidence type="ECO:0000313" key="2">
    <source>
        <dbReference type="EMBL" id="CAA9500125.1"/>
    </source>
</evidence>
<evidence type="ECO:0000256" key="1">
    <source>
        <dbReference type="SAM" id="MobiDB-lite"/>
    </source>
</evidence>
<feature type="non-terminal residue" evidence="2">
    <location>
        <position position="1"/>
    </location>
</feature>
<gene>
    <name evidence="2" type="ORF">AVDCRST_MAG85-1699</name>
</gene>
<proteinExistence type="predicted"/>
<feature type="region of interest" description="Disordered" evidence="1">
    <location>
        <begin position="1"/>
        <end position="66"/>
    </location>
</feature>
<reference evidence="2" key="1">
    <citation type="submission" date="2020-02" db="EMBL/GenBank/DDBJ databases">
        <authorList>
            <person name="Meier V. D."/>
        </authorList>
    </citation>
    <scope>NUCLEOTIDE SEQUENCE</scope>
    <source>
        <strain evidence="2">AVDCRST_MAG85</strain>
    </source>
</reference>